<comment type="caution">
    <text evidence="6">The sequence shown here is derived from an EMBL/GenBank/DDBJ whole genome shotgun (WGS) entry which is preliminary data.</text>
</comment>
<dbReference type="Pfam" id="PF12838">
    <property type="entry name" value="Fer4_7"/>
    <property type="match status" value="1"/>
</dbReference>
<gene>
    <name evidence="6" type="ORF">LQ327_31760</name>
</gene>
<keyword evidence="4" id="KW-0411">Iron-sulfur</keyword>
<dbReference type="PROSITE" id="PS51379">
    <property type="entry name" value="4FE4S_FER_2"/>
    <property type="match status" value="2"/>
</dbReference>
<evidence type="ECO:0000313" key="7">
    <source>
        <dbReference type="Proteomes" id="UP001199469"/>
    </source>
</evidence>
<evidence type="ECO:0000256" key="4">
    <source>
        <dbReference type="ARBA" id="ARBA00023014"/>
    </source>
</evidence>
<feature type="domain" description="4Fe-4S ferredoxin-type" evidence="5">
    <location>
        <begin position="31"/>
        <end position="61"/>
    </location>
</feature>
<dbReference type="InterPro" id="IPR050572">
    <property type="entry name" value="Fe-S_Ferredoxin"/>
</dbReference>
<accession>A0ABS8PI37</accession>
<dbReference type="PANTHER" id="PTHR43687:SF4">
    <property type="entry name" value="BLR5484 PROTEIN"/>
    <property type="match status" value="1"/>
</dbReference>
<proteinExistence type="predicted"/>
<dbReference type="PANTHER" id="PTHR43687">
    <property type="entry name" value="ADENYLYLSULFATE REDUCTASE, BETA SUBUNIT"/>
    <property type="match status" value="1"/>
</dbReference>
<dbReference type="Proteomes" id="UP001199469">
    <property type="component" value="Unassembled WGS sequence"/>
</dbReference>
<name>A0ABS8PI37_9PSEU</name>
<evidence type="ECO:0000259" key="5">
    <source>
        <dbReference type="PROSITE" id="PS51379"/>
    </source>
</evidence>
<dbReference type="InterPro" id="IPR017900">
    <property type="entry name" value="4Fe4S_Fe_S_CS"/>
</dbReference>
<dbReference type="RefSeq" id="WP_230740447.1">
    <property type="nucleotide sequence ID" value="NZ_JAJNDB010000010.1"/>
</dbReference>
<evidence type="ECO:0000256" key="2">
    <source>
        <dbReference type="ARBA" id="ARBA00022723"/>
    </source>
</evidence>
<evidence type="ECO:0000256" key="3">
    <source>
        <dbReference type="ARBA" id="ARBA00023004"/>
    </source>
</evidence>
<dbReference type="EMBL" id="JAJNDB010000010">
    <property type="protein sequence ID" value="MCD2197957.1"/>
    <property type="molecule type" value="Genomic_DNA"/>
</dbReference>
<sequence>MIEVISEARCIDCAICVDVCPTNVFDADSRGRPSIARQSDCQTCFLCEAHCPTDALFVAPLSGPAPEDSPLRDEEALAREGRFGEYRGWIGWGHGRSPGSRADRNQVFTLRLRALPPPEPVVPEQEGPRP</sequence>
<feature type="domain" description="4Fe-4S ferredoxin-type" evidence="5">
    <location>
        <begin position="1"/>
        <end position="30"/>
    </location>
</feature>
<keyword evidence="7" id="KW-1185">Reference proteome</keyword>
<reference evidence="6 7" key="1">
    <citation type="submission" date="2021-11" db="EMBL/GenBank/DDBJ databases">
        <title>Draft genome sequence of Actinomycetospora sp. SF1 isolated from the rhizosphere soil.</title>
        <authorList>
            <person name="Duangmal K."/>
            <person name="Chantavorakit T."/>
        </authorList>
    </citation>
    <scope>NUCLEOTIDE SEQUENCE [LARGE SCALE GENOMIC DNA]</scope>
    <source>
        <strain evidence="6 7">TBRC 5722</strain>
    </source>
</reference>
<evidence type="ECO:0000256" key="1">
    <source>
        <dbReference type="ARBA" id="ARBA00022485"/>
    </source>
</evidence>
<dbReference type="PROSITE" id="PS00198">
    <property type="entry name" value="4FE4S_FER_1"/>
    <property type="match status" value="2"/>
</dbReference>
<dbReference type="Gene3D" id="3.30.70.20">
    <property type="match status" value="1"/>
</dbReference>
<keyword evidence="1" id="KW-0004">4Fe-4S</keyword>
<protein>
    <submittedName>
        <fullName evidence="6">Ferredoxin family protein</fullName>
    </submittedName>
</protein>
<keyword evidence="3" id="KW-0408">Iron</keyword>
<evidence type="ECO:0000313" key="6">
    <source>
        <dbReference type="EMBL" id="MCD2197957.1"/>
    </source>
</evidence>
<dbReference type="InterPro" id="IPR017896">
    <property type="entry name" value="4Fe4S_Fe-S-bd"/>
</dbReference>
<organism evidence="6 7">
    <name type="scientific">Actinomycetospora endophytica</name>
    <dbReference type="NCBI Taxonomy" id="2291215"/>
    <lineage>
        <taxon>Bacteria</taxon>
        <taxon>Bacillati</taxon>
        <taxon>Actinomycetota</taxon>
        <taxon>Actinomycetes</taxon>
        <taxon>Pseudonocardiales</taxon>
        <taxon>Pseudonocardiaceae</taxon>
        <taxon>Actinomycetospora</taxon>
    </lineage>
</organism>
<dbReference type="SUPFAM" id="SSF54862">
    <property type="entry name" value="4Fe-4S ferredoxins"/>
    <property type="match status" value="1"/>
</dbReference>
<keyword evidence="2" id="KW-0479">Metal-binding</keyword>